<dbReference type="InterPro" id="IPR016024">
    <property type="entry name" value="ARM-type_fold"/>
</dbReference>
<dbReference type="EMBL" id="LJIG01022870">
    <property type="protein sequence ID" value="KRT78305.1"/>
    <property type="molecule type" value="Genomic_DNA"/>
</dbReference>
<keyword evidence="3" id="KW-1185">Reference proteome</keyword>
<sequence length="359" mass="39741">FGPKVRIAIAAFLPPIFSDAMRDSPQTSVQMFESAHEHPELIWDQDAKDRVCSAVAKLRREHQNAQMQNPSMLWKMPDSNGLSNLATPNEFMVGGVYLRIFISNPGWTLRKPKEFLSELMETCLNLMSKDKPNNEQLEMSTTALCALLQAQPALSDLVPAMGHIPRLCRQMGSNIRQISVPKSAIQILHALSNNNICVSAIAQSDCMHPLKQAMQVRKDMIAVACEALNRLFSANQDALVKQALDVDFVPYLLELLDGRLDLENPAMTKAQIVKALKSMSKSLTYGDKITAILEKSTVWNDYKDQKHDLFISSAPSIGYLTAGTPTAAGYLTQAPTTTKISTAPPPVDKQDPLIRHDDL</sequence>
<reference evidence="2 3" key="1">
    <citation type="submission" date="2015-09" db="EMBL/GenBank/DDBJ databases">
        <title>Draft genome of the scarab beetle Oryctes borbonicus.</title>
        <authorList>
            <person name="Meyer J.M."/>
            <person name="Markov G.V."/>
            <person name="Baskaran P."/>
            <person name="Herrmann M."/>
            <person name="Sommer R.J."/>
            <person name="Roedelsperger C."/>
        </authorList>
    </citation>
    <scope>NUCLEOTIDE SEQUENCE [LARGE SCALE GENOMIC DNA]</scope>
    <source>
        <strain evidence="2">OB123</strain>
        <tissue evidence="2">Whole animal</tissue>
    </source>
</reference>
<dbReference type="GO" id="GO:0007032">
    <property type="term" value="P:endosome organization"/>
    <property type="evidence" value="ECO:0007669"/>
    <property type="project" value="InterPro"/>
</dbReference>
<dbReference type="PANTHER" id="PTHR36983">
    <property type="entry name" value="DNAJ HOMOLOG SUBFAMILY C MEMBER 13"/>
    <property type="match status" value="1"/>
</dbReference>
<feature type="region of interest" description="Disordered" evidence="1">
    <location>
        <begin position="335"/>
        <end position="359"/>
    </location>
</feature>
<proteinExistence type="predicted"/>
<dbReference type="SUPFAM" id="SSF48371">
    <property type="entry name" value="ARM repeat"/>
    <property type="match status" value="1"/>
</dbReference>
<name>A0A0T6AT76_9SCAR</name>
<evidence type="ECO:0000256" key="1">
    <source>
        <dbReference type="SAM" id="MobiDB-lite"/>
    </source>
</evidence>
<dbReference type="GO" id="GO:2000641">
    <property type="term" value="P:regulation of early endosome to late endosome transport"/>
    <property type="evidence" value="ECO:0007669"/>
    <property type="project" value="InterPro"/>
</dbReference>
<protein>
    <submittedName>
        <fullName evidence="2">Uncharacterized protein</fullName>
    </submittedName>
</protein>
<evidence type="ECO:0000313" key="2">
    <source>
        <dbReference type="EMBL" id="KRT78305.1"/>
    </source>
</evidence>
<dbReference type="OrthoDB" id="69656at2759"/>
<comment type="caution">
    <text evidence="2">The sequence shown here is derived from an EMBL/GenBank/DDBJ whole genome shotgun (WGS) entry which is preliminary data.</text>
</comment>
<dbReference type="InterPro" id="IPR044978">
    <property type="entry name" value="GRV2/DNAJC13"/>
</dbReference>
<dbReference type="InterPro" id="IPR011989">
    <property type="entry name" value="ARM-like"/>
</dbReference>
<evidence type="ECO:0000313" key="3">
    <source>
        <dbReference type="Proteomes" id="UP000051574"/>
    </source>
</evidence>
<gene>
    <name evidence="2" type="ORF">AMK59_6426</name>
</gene>
<feature type="non-terminal residue" evidence="2">
    <location>
        <position position="1"/>
    </location>
</feature>
<dbReference type="PANTHER" id="PTHR36983:SF2">
    <property type="entry name" value="DNAJ HOMOLOG SUBFAMILY C MEMBER 13"/>
    <property type="match status" value="1"/>
</dbReference>
<feature type="compositionally biased region" description="Basic and acidic residues" evidence="1">
    <location>
        <begin position="348"/>
        <end position="359"/>
    </location>
</feature>
<dbReference type="Gene3D" id="1.25.10.10">
    <property type="entry name" value="Leucine-rich Repeat Variant"/>
    <property type="match status" value="1"/>
</dbReference>
<dbReference type="AlphaFoldDB" id="A0A0T6AT76"/>
<dbReference type="GO" id="GO:0010008">
    <property type="term" value="C:endosome membrane"/>
    <property type="evidence" value="ECO:0007669"/>
    <property type="project" value="TreeGrafter"/>
</dbReference>
<organism evidence="2 3">
    <name type="scientific">Oryctes borbonicus</name>
    <dbReference type="NCBI Taxonomy" id="1629725"/>
    <lineage>
        <taxon>Eukaryota</taxon>
        <taxon>Metazoa</taxon>
        <taxon>Ecdysozoa</taxon>
        <taxon>Arthropoda</taxon>
        <taxon>Hexapoda</taxon>
        <taxon>Insecta</taxon>
        <taxon>Pterygota</taxon>
        <taxon>Neoptera</taxon>
        <taxon>Endopterygota</taxon>
        <taxon>Coleoptera</taxon>
        <taxon>Polyphaga</taxon>
        <taxon>Scarabaeiformia</taxon>
        <taxon>Scarabaeidae</taxon>
        <taxon>Dynastinae</taxon>
        <taxon>Oryctes</taxon>
    </lineage>
</organism>
<dbReference type="GO" id="GO:0006898">
    <property type="term" value="P:receptor-mediated endocytosis"/>
    <property type="evidence" value="ECO:0007669"/>
    <property type="project" value="TreeGrafter"/>
</dbReference>
<dbReference type="Proteomes" id="UP000051574">
    <property type="component" value="Unassembled WGS sequence"/>
</dbReference>
<accession>A0A0T6AT76</accession>